<accession>C8WQ65</accession>
<dbReference type="HOGENOM" id="CLU_1329640_0_0_9"/>
<protein>
    <submittedName>
        <fullName evidence="2">Uncharacterized protein</fullName>
    </submittedName>
</protein>
<keyword evidence="1" id="KW-0472">Membrane</keyword>
<evidence type="ECO:0000313" key="2">
    <source>
        <dbReference type="EMBL" id="ACV57169.1"/>
    </source>
</evidence>
<dbReference type="Proteomes" id="UP000001917">
    <property type="component" value="Chromosome"/>
</dbReference>
<proteinExistence type="predicted"/>
<feature type="transmembrane region" description="Helical" evidence="1">
    <location>
        <begin position="67"/>
        <end position="86"/>
    </location>
</feature>
<keyword evidence="1" id="KW-0812">Transmembrane</keyword>
<gene>
    <name evidence="2" type="ordered locus">Aaci_0105</name>
</gene>
<name>C8WQ65_ALIAD</name>
<dbReference type="KEGG" id="aac:Aaci_0105"/>
<sequence length="206" mass="22795">MAPILVLLAPIAGALFANVVPQTAVPLGFWRGLVVQCTLVAAPLAATWWGPVRWRDLPLMSTGARRSFTLGIAYSLVYLFLLFAAQDMGFRVSHFDLARRALGLPAVLVLYVPLWGFLEALWMSYVYAYLDLALLRRPHPSWPGLALGGAWFGALHAAVQVLAYHVPWARAWPDVAIGVLFCITQSITKWSRNAWGAALFWTVSNF</sequence>
<keyword evidence="3" id="KW-1185">Reference proteome</keyword>
<reference evidence="3" key="1">
    <citation type="submission" date="2009-09" db="EMBL/GenBank/DDBJ databases">
        <title>The complete chromosome of Alicyclobacillus acidocaldarius subsp. acidocaldarius DSM 446.</title>
        <authorList>
            <consortium name="US DOE Joint Genome Institute (JGI-PGF)"/>
            <person name="Lucas S."/>
            <person name="Copeland A."/>
            <person name="Lapidus A."/>
            <person name="Glavina del Rio T."/>
            <person name="Dalin E."/>
            <person name="Tice H."/>
            <person name="Bruce D."/>
            <person name="Goodwin L."/>
            <person name="Pitluck S."/>
            <person name="Kyrpides N."/>
            <person name="Mavromatis K."/>
            <person name="Ivanova N."/>
            <person name="Ovchinnikova G."/>
            <person name="Chertkov O."/>
            <person name="Sims D."/>
            <person name="Brettin T."/>
            <person name="Detter J.C."/>
            <person name="Han C."/>
            <person name="Larimer F."/>
            <person name="Land M."/>
            <person name="Hauser L."/>
            <person name="Markowitz V."/>
            <person name="Cheng J.-F."/>
            <person name="Hugenholtz P."/>
            <person name="Woyke T."/>
            <person name="Wu D."/>
            <person name="Pukall R."/>
            <person name="Klenk H.-P."/>
            <person name="Eisen J.A."/>
        </authorList>
    </citation>
    <scope>NUCLEOTIDE SEQUENCE [LARGE SCALE GENOMIC DNA]</scope>
    <source>
        <strain evidence="3">ATCC 27009 / DSM 446 / BCRC 14685 / JCM 5260 / KCTC 1825 / NBRC 15652 / NCIMB 11725 / NRRL B-14509 / 104-IA</strain>
    </source>
</reference>
<evidence type="ECO:0000313" key="3">
    <source>
        <dbReference type="Proteomes" id="UP000001917"/>
    </source>
</evidence>
<keyword evidence="1" id="KW-1133">Transmembrane helix</keyword>
<dbReference type="RefSeq" id="WP_012809559.1">
    <property type="nucleotide sequence ID" value="NC_013205.1"/>
</dbReference>
<dbReference type="AlphaFoldDB" id="C8WQ65"/>
<dbReference type="STRING" id="521098.Aaci_0105"/>
<reference evidence="2 3" key="2">
    <citation type="journal article" date="2010" name="Stand. Genomic Sci.">
        <title>Complete genome sequence of Alicyclobacillus acidocaldarius type strain (104-IA).</title>
        <authorList>
            <person name="Mavromatis K."/>
            <person name="Sikorski J."/>
            <person name="Lapidus A."/>
            <person name="Glavina Del Rio T."/>
            <person name="Copeland A."/>
            <person name="Tice H."/>
            <person name="Cheng J.F."/>
            <person name="Lucas S."/>
            <person name="Chen F."/>
            <person name="Nolan M."/>
            <person name="Bruce D."/>
            <person name="Goodwin L."/>
            <person name="Pitluck S."/>
            <person name="Ivanova N."/>
            <person name="Ovchinnikova G."/>
            <person name="Pati A."/>
            <person name="Chen A."/>
            <person name="Palaniappan K."/>
            <person name="Land M."/>
            <person name="Hauser L."/>
            <person name="Chang Y.J."/>
            <person name="Jeffries C.D."/>
            <person name="Chain P."/>
            <person name="Meincke L."/>
            <person name="Sims D."/>
            <person name="Chertkov O."/>
            <person name="Han C."/>
            <person name="Brettin T."/>
            <person name="Detter J.C."/>
            <person name="Wahrenburg C."/>
            <person name="Rohde M."/>
            <person name="Pukall R."/>
            <person name="Goker M."/>
            <person name="Bristow J."/>
            <person name="Eisen J.A."/>
            <person name="Markowitz V."/>
            <person name="Hugenholtz P."/>
            <person name="Klenk H.P."/>
            <person name="Kyrpides N.C."/>
        </authorList>
    </citation>
    <scope>NUCLEOTIDE SEQUENCE [LARGE SCALE GENOMIC DNA]</scope>
    <source>
        <strain evidence="3">ATCC 27009 / DSM 446 / BCRC 14685 / JCM 5260 / KCTC 1825 / NBRC 15652 / NCIMB 11725 / NRRL B-14509 / 104-IA</strain>
    </source>
</reference>
<feature type="transmembrane region" description="Helical" evidence="1">
    <location>
        <begin position="142"/>
        <end position="163"/>
    </location>
</feature>
<evidence type="ECO:0000256" key="1">
    <source>
        <dbReference type="SAM" id="Phobius"/>
    </source>
</evidence>
<feature type="transmembrane region" description="Helical" evidence="1">
    <location>
        <begin position="106"/>
        <end position="130"/>
    </location>
</feature>
<feature type="transmembrane region" description="Helical" evidence="1">
    <location>
        <begin position="27"/>
        <end position="46"/>
    </location>
</feature>
<organism evidence="2 3">
    <name type="scientific">Alicyclobacillus acidocaldarius subsp. acidocaldarius (strain ATCC 27009 / DSM 446 / BCRC 14685 / JCM 5260 / KCTC 1825 / NBRC 15652 / NCIMB 11725 / NRRL B-14509 / 104-IA)</name>
    <name type="common">Bacillus acidocaldarius</name>
    <dbReference type="NCBI Taxonomy" id="521098"/>
    <lineage>
        <taxon>Bacteria</taxon>
        <taxon>Bacillati</taxon>
        <taxon>Bacillota</taxon>
        <taxon>Bacilli</taxon>
        <taxon>Bacillales</taxon>
        <taxon>Alicyclobacillaceae</taxon>
        <taxon>Alicyclobacillus</taxon>
    </lineage>
</organism>
<dbReference type="EMBL" id="CP001727">
    <property type="protein sequence ID" value="ACV57169.1"/>
    <property type="molecule type" value="Genomic_DNA"/>
</dbReference>